<dbReference type="InterPro" id="IPR013783">
    <property type="entry name" value="Ig-like_fold"/>
</dbReference>
<keyword evidence="6" id="KW-1185">Reference proteome</keyword>
<sequence>MTEKLQWMPFVNAKLHEPFVKFIYWSLWQLDGGTQVQRGQYGVQRTEILPGDQDNMAIETQGGPEKHEVTGWLLLSPRSKEDAGEYECHASNSQEQASASEKIIVFDALHEISVKKVCNQSHSHSKQ</sequence>
<organism evidence="5 6">
    <name type="scientific">Sciurus carolinensis</name>
    <name type="common">Eastern gray squirrel</name>
    <dbReference type="NCBI Taxonomy" id="30640"/>
    <lineage>
        <taxon>Eukaryota</taxon>
        <taxon>Metazoa</taxon>
        <taxon>Chordata</taxon>
        <taxon>Craniata</taxon>
        <taxon>Vertebrata</taxon>
        <taxon>Euteleostomi</taxon>
        <taxon>Mammalia</taxon>
        <taxon>Eutheria</taxon>
        <taxon>Euarchontoglires</taxon>
        <taxon>Glires</taxon>
        <taxon>Rodentia</taxon>
        <taxon>Sciuromorpha</taxon>
        <taxon>Sciuridae</taxon>
        <taxon>Sciurinae</taxon>
        <taxon>Sciurini</taxon>
        <taxon>Sciurus</taxon>
    </lineage>
</organism>
<dbReference type="GO" id="GO:0005615">
    <property type="term" value="C:extracellular space"/>
    <property type="evidence" value="ECO:0007669"/>
    <property type="project" value="TreeGrafter"/>
</dbReference>
<dbReference type="Gene3D" id="2.60.40.10">
    <property type="entry name" value="Immunoglobulins"/>
    <property type="match status" value="1"/>
</dbReference>
<evidence type="ECO:0000256" key="2">
    <source>
        <dbReference type="ARBA" id="ARBA00022525"/>
    </source>
</evidence>
<keyword evidence="3" id="KW-0732">Signal</keyword>
<dbReference type="AlphaFoldDB" id="A0AA41N4J8"/>
<evidence type="ECO:0000256" key="3">
    <source>
        <dbReference type="ARBA" id="ARBA00022729"/>
    </source>
</evidence>
<dbReference type="InterPro" id="IPR048750">
    <property type="entry name" value="CCDC138_C"/>
</dbReference>
<dbReference type="CDD" id="cd00096">
    <property type="entry name" value="Ig"/>
    <property type="match status" value="1"/>
</dbReference>
<dbReference type="InterPro" id="IPR007110">
    <property type="entry name" value="Ig-like_dom"/>
</dbReference>
<dbReference type="PANTHER" id="PTHR14186">
    <property type="entry name" value="INSULIN-LIKE GROWTH FACTOR BINDING PROTEIN-RELATED"/>
    <property type="match status" value="1"/>
</dbReference>
<gene>
    <name evidence="5" type="ORF">SUZIE_173440</name>
</gene>
<evidence type="ECO:0000313" key="6">
    <source>
        <dbReference type="Proteomes" id="UP001166674"/>
    </source>
</evidence>
<dbReference type="Proteomes" id="UP001166674">
    <property type="component" value="Unassembled WGS sequence"/>
</dbReference>
<accession>A0AA41N4J8</accession>
<protein>
    <submittedName>
        <fullName evidence="5">Insulin-like growth factor-binding protein 7</fullName>
    </submittedName>
</protein>
<dbReference type="Pfam" id="PF21035">
    <property type="entry name" value="CCDC138_C"/>
    <property type="match status" value="1"/>
</dbReference>
<evidence type="ECO:0000313" key="5">
    <source>
        <dbReference type="EMBL" id="MBZ3883538.1"/>
    </source>
</evidence>
<dbReference type="SUPFAM" id="SSF48726">
    <property type="entry name" value="Immunoglobulin"/>
    <property type="match status" value="1"/>
</dbReference>
<dbReference type="EMBL" id="JAATJV010387875">
    <property type="protein sequence ID" value="MBZ3883538.1"/>
    <property type="molecule type" value="Genomic_DNA"/>
</dbReference>
<dbReference type="PROSITE" id="PS50835">
    <property type="entry name" value="IG_LIKE"/>
    <property type="match status" value="1"/>
</dbReference>
<dbReference type="GO" id="GO:0005520">
    <property type="term" value="F:insulin-like growth factor binding"/>
    <property type="evidence" value="ECO:0007669"/>
    <property type="project" value="InterPro"/>
</dbReference>
<dbReference type="GO" id="GO:0009966">
    <property type="term" value="P:regulation of signal transduction"/>
    <property type="evidence" value="ECO:0007669"/>
    <property type="project" value="TreeGrafter"/>
</dbReference>
<keyword evidence="2" id="KW-0964">Secreted</keyword>
<evidence type="ECO:0000256" key="1">
    <source>
        <dbReference type="ARBA" id="ARBA00004613"/>
    </source>
</evidence>
<evidence type="ECO:0000259" key="4">
    <source>
        <dbReference type="PROSITE" id="PS50835"/>
    </source>
</evidence>
<dbReference type="InterPro" id="IPR011390">
    <property type="entry name" value="IGFBP_rP_mac25"/>
</dbReference>
<proteinExistence type="predicted"/>
<name>A0AA41N4J8_SCICA</name>
<feature type="domain" description="Ig-like" evidence="4">
    <location>
        <begin position="28"/>
        <end position="104"/>
    </location>
</feature>
<dbReference type="InterPro" id="IPR036179">
    <property type="entry name" value="Ig-like_dom_sf"/>
</dbReference>
<reference evidence="5" key="1">
    <citation type="submission" date="2020-03" db="EMBL/GenBank/DDBJ databases">
        <title>Studies in the Genomics of Life Span.</title>
        <authorList>
            <person name="Glass D."/>
        </authorList>
    </citation>
    <scope>NUCLEOTIDE SEQUENCE</scope>
    <source>
        <strain evidence="5">SUZIE</strain>
        <tissue evidence="5">Muscle</tissue>
    </source>
</reference>
<comment type="subcellular location">
    <subcellularLocation>
        <location evidence="1">Secreted</location>
    </subcellularLocation>
</comment>
<dbReference type="GO" id="GO:0001558">
    <property type="term" value="P:regulation of cell growth"/>
    <property type="evidence" value="ECO:0007669"/>
    <property type="project" value="InterPro"/>
</dbReference>
<dbReference type="PANTHER" id="PTHR14186:SF19">
    <property type="entry name" value="INSULIN-LIKE GROWTH FACTOR-BINDING PROTEIN 7"/>
    <property type="match status" value="1"/>
</dbReference>
<comment type="caution">
    <text evidence="5">The sequence shown here is derived from an EMBL/GenBank/DDBJ whole genome shotgun (WGS) entry which is preliminary data.</text>
</comment>